<comment type="caution">
    <text evidence="2">The sequence shown here is derived from an EMBL/GenBank/DDBJ whole genome shotgun (WGS) entry which is preliminary data.</text>
</comment>
<name>A0A917Q496_9HYPH</name>
<accession>A0A917Q496</accession>
<feature type="signal peptide" evidence="1">
    <location>
        <begin position="1"/>
        <end position="32"/>
    </location>
</feature>
<dbReference type="AlphaFoldDB" id="A0A917Q496"/>
<evidence type="ECO:0000313" key="3">
    <source>
        <dbReference type="Proteomes" id="UP000600449"/>
    </source>
</evidence>
<dbReference type="RefSeq" id="WP_188908713.1">
    <property type="nucleotide sequence ID" value="NZ_BMMF01000001.1"/>
</dbReference>
<evidence type="ECO:0000256" key="1">
    <source>
        <dbReference type="SAM" id="SignalP"/>
    </source>
</evidence>
<gene>
    <name evidence="2" type="ORF">GCM10011322_02810</name>
</gene>
<dbReference type="EMBL" id="BMMF01000001">
    <property type="protein sequence ID" value="GGK19526.1"/>
    <property type="molecule type" value="Genomic_DNA"/>
</dbReference>
<proteinExistence type="predicted"/>
<feature type="chain" id="PRO_5036827831" description="DUF4136 domain-containing protein" evidence="1">
    <location>
        <begin position="33"/>
        <end position="175"/>
    </location>
</feature>
<evidence type="ECO:0008006" key="4">
    <source>
        <dbReference type="Google" id="ProtNLM"/>
    </source>
</evidence>
<dbReference type="Proteomes" id="UP000600449">
    <property type="component" value="Unassembled WGS sequence"/>
</dbReference>
<keyword evidence="1" id="KW-0732">Signal</keyword>
<sequence length="175" mass="18469">MRTGMKRGTHPLATLVAAFALLVGMLVLPAAAQPAPAIGEIRVDVSPLRAKGVGNYADLLQERLSRALEATFADRRARGGARLVVTLESFLLTGYGSGESDDRLFGFGFPGGGSLSADELSGTATLTAGGQVIAREPLRVALPPDQAGPWYSESFELRRAANLADAYASWLARRL</sequence>
<reference evidence="2 3" key="1">
    <citation type="journal article" date="2014" name="Int. J. Syst. Evol. Microbiol.">
        <title>Complete genome sequence of Corynebacterium casei LMG S-19264T (=DSM 44701T), isolated from a smear-ripened cheese.</title>
        <authorList>
            <consortium name="US DOE Joint Genome Institute (JGI-PGF)"/>
            <person name="Walter F."/>
            <person name="Albersmeier A."/>
            <person name="Kalinowski J."/>
            <person name="Ruckert C."/>
        </authorList>
    </citation>
    <scope>NUCLEOTIDE SEQUENCE [LARGE SCALE GENOMIC DNA]</scope>
    <source>
        <strain evidence="2 3">CGMCC 1.9161</strain>
    </source>
</reference>
<protein>
    <recommendedName>
        <fullName evidence="4">DUF4136 domain-containing protein</fullName>
    </recommendedName>
</protein>
<keyword evidence="3" id="KW-1185">Reference proteome</keyword>
<evidence type="ECO:0000313" key="2">
    <source>
        <dbReference type="EMBL" id="GGK19526.1"/>
    </source>
</evidence>
<organism evidence="2 3">
    <name type="scientific">Salinarimonas ramus</name>
    <dbReference type="NCBI Taxonomy" id="690164"/>
    <lineage>
        <taxon>Bacteria</taxon>
        <taxon>Pseudomonadati</taxon>
        <taxon>Pseudomonadota</taxon>
        <taxon>Alphaproteobacteria</taxon>
        <taxon>Hyphomicrobiales</taxon>
        <taxon>Salinarimonadaceae</taxon>
        <taxon>Salinarimonas</taxon>
    </lineage>
</organism>